<dbReference type="Proteomes" id="UP000829401">
    <property type="component" value="Chromosome"/>
</dbReference>
<dbReference type="InterPro" id="IPR013324">
    <property type="entry name" value="RNA_pol_sigma_r3/r4-like"/>
</dbReference>
<organism evidence="1 2">
    <name type="scientific">Alicyclobacillus acidoterrestris (strain ATCC 49025 / DSM 3922 / CIP 106132 / NCIMB 13137 / GD3B)</name>
    <dbReference type="NCBI Taxonomy" id="1356854"/>
    <lineage>
        <taxon>Bacteria</taxon>
        <taxon>Bacillati</taxon>
        <taxon>Bacillota</taxon>
        <taxon>Bacilli</taxon>
        <taxon>Bacillales</taxon>
        <taxon>Alicyclobacillaceae</taxon>
        <taxon>Alicyclobacillus</taxon>
    </lineage>
</organism>
<evidence type="ECO:0000313" key="1">
    <source>
        <dbReference type="EMBL" id="UNO49426.1"/>
    </source>
</evidence>
<dbReference type="EMBL" id="CP080467">
    <property type="protein sequence ID" value="UNO49426.1"/>
    <property type="molecule type" value="Genomic_DNA"/>
</dbReference>
<dbReference type="KEGG" id="aaco:K1I37_02415"/>
<dbReference type="RefSeq" id="WP_021294690.1">
    <property type="nucleotide sequence ID" value="NZ_AURB01000003.1"/>
</dbReference>
<dbReference type="Pfam" id="PF04545">
    <property type="entry name" value="Sigma70_r4"/>
    <property type="match status" value="1"/>
</dbReference>
<protein>
    <submittedName>
        <fullName evidence="1">Uncharacterized protein</fullName>
    </submittedName>
</protein>
<name>T0CKW5_ALIAG</name>
<evidence type="ECO:0000313" key="2">
    <source>
        <dbReference type="Proteomes" id="UP000829401"/>
    </source>
</evidence>
<proteinExistence type="predicted"/>
<reference evidence="2" key="1">
    <citation type="journal article" date="2022" name="G3 (Bethesda)">
        <title>Unveiling the complete genome sequence of Alicyclobacillus acidoterrestris DSM 3922T, a taint-producing strain.</title>
        <authorList>
            <person name="Leonardo I.C."/>
            <person name="Barreto Crespo M.T."/>
            <person name="Gaspar F.B."/>
        </authorList>
    </citation>
    <scope>NUCLEOTIDE SEQUENCE [LARGE SCALE GENOMIC DNA]</scope>
    <source>
        <strain evidence="2">DSM 3922</strain>
    </source>
</reference>
<sequence>MIDKIPCPNSECEYRERELQWLIGCLPVVERDVMNKLCVCEFTQSQTAHLLGISQQQVSRVRARAIARLKKELSAE</sequence>
<dbReference type="InterPro" id="IPR007630">
    <property type="entry name" value="RNA_pol_sigma70_r4"/>
</dbReference>
<dbReference type="GO" id="GO:0006352">
    <property type="term" value="P:DNA-templated transcription initiation"/>
    <property type="evidence" value="ECO:0007669"/>
    <property type="project" value="InterPro"/>
</dbReference>
<keyword evidence="2" id="KW-1185">Reference proteome</keyword>
<dbReference type="Gene3D" id="1.20.140.160">
    <property type="match status" value="1"/>
</dbReference>
<gene>
    <name evidence="1" type="ORF">K1I37_02415</name>
</gene>
<accession>A0A9E6ZKW6</accession>
<accession>T0CKW5</accession>
<dbReference type="GO" id="GO:0003700">
    <property type="term" value="F:DNA-binding transcription factor activity"/>
    <property type="evidence" value="ECO:0007669"/>
    <property type="project" value="InterPro"/>
</dbReference>
<dbReference type="AlphaFoldDB" id="T0CKW5"/>
<dbReference type="SUPFAM" id="SSF88659">
    <property type="entry name" value="Sigma3 and sigma4 domains of RNA polymerase sigma factors"/>
    <property type="match status" value="1"/>
</dbReference>